<evidence type="ECO:0000313" key="2">
    <source>
        <dbReference type="EnsemblMetazoa" id="OVOC10456.1"/>
    </source>
</evidence>
<reference evidence="2" key="2">
    <citation type="submission" date="2022-06" db="UniProtKB">
        <authorList>
            <consortium name="EnsemblMetazoa"/>
        </authorList>
    </citation>
    <scope>IDENTIFICATION</scope>
</reference>
<protein>
    <submittedName>
        <fullName evidence="2">Uncharacterized protein</fullName>
    </submittedName>
</protein>
<keyword evidence="3" id="KW-1185">Reference proteome</keyword>
<organism evidence="2 3">
    <name type="scientific">Onchocerca volvulus</name>
    <dbReference type="NCBI Taxonomy" id="6282"/>
    <lineage>
        <taxon>Eukaryota</taxon>
        <taxon>Metazoa</taxon>
        <taxon>Ecdysozoa</taxon>
        <taxon>Nematoda</taxon>
        <taxon>Chromadorea</taxon>
        <taxon>Rhabditida</taxon>
        <taxon>Spirurina</taxon>
        <taxon>Spiruromorpha</taxon>
        <taxon>Filarioidea</taxon>
        <taxon>Onchocercidae</taxon>
        <taxon>Onchocerca</taxon>
    </lineage>
</organism>
<sequence length="210" mass="24801">MVREHRQNNIENIFNGTDRNRHQIRLIFTPFNHYIVFSLKFIDDDCKRQSNWELQSLKLKWHILWIHGNARIGTSSSLKGPGKIVAFTTLLIQVACRYKALAVSDRSSEFKNSVRHRMFQRILRRQFRLKRFYYKARVVYVRMAILSLAIPLNTSRSAQTQMLHIFRLYILGACSDEHMQLHLEHTHACDVGLPLYENGKINEAWSDSKE</sequence>
<accession>A0A8R1TJE4</accession>
<evidence type="ECO:0000256" key="1">
    <source>
        <dbReference type="SAM" id="Phobius"/>
    </source>
</evidence>
<dbReference type="Proteomes" id="UP000024404">
    <property type="component" value="Unassembled WGS sequence"/>
</dbReference>
<keyword evidence="1" id="KW-0812">Transmembrane</keyword>
<feature type="transmembrane region" description="Helical" evidence="1">
    <location>
        <begin position="132"/>
        <end position="152"/>
    </location>
</feature>
<proteinExistence type="predicted"/>
<dbReference type="EnsemblMetazoa" id="OVOC10456.1">
    <property type="protein sequence ID" value="OVOC10456.1"/>
    <property type="gene ID" value="WBGene00247265"/>
</dbReference>
<reference evidence="3" key="1">
    <citation type="submission" date="2013-10" db="EMBL/GenBank/DDBJ databases">
        <title>Genome sequencing of Onchocerca volvulus.</title>
        <authorList>
            <person name="Cotton J."/>
            <person name="Tsai J."/>
            <person name="Stanley E."/>
            <person name="Tracey A."/>
            <person name="Holroyd N."/>
            <person name="Lustigman S."/>
            <person name="Berriman M."/>
        </authorList>
    </citation>
    <scope>NUCLEOTIDE SEQUENCE</scope>
</reference>
<name>A0A8R1TJE4_ONCVO</name>
<keyword evidence="1" id="KW-1133">Transmembrane helix</keyword>
<dbReference type="EMBL" id="CMVM020000342">
    <property type="status" value="NOT_ANNOTATED_CDS"/>
    <property type="molecule type" value="Genomic_DNA"/>
</dbReference>
<evidence type="ECO:0000313" key="3">
    <source>
        <dbReference type="Proteomes" id="UP000024404"/>
    </source>
</evidence>
<dbReference type="AlphaFoldDB" id="A0A8R1TJE4"/>
<keyword evidence="1" id="KW-0472">Membrane</keyword>